<organism evidence="7 8">
    <name type="scientific">Chitinasiproducens palmae</name>
    <dbReference type="NCBI Taxonomy" id="1770053"/>
    <lineage>
        <taxon>Bacteria</taxon>
        <taxon>Pseudomonadati</taxon>
        <taxon>Pseudomonadota</taxon>
        <taxon>Betaproteobacteria</taxon>
        <taxon>Burkholderiales</taxon>
        <taxon>Burkholderiaceae</taxon>
        <taxon>Chitinasiproducens</taxon>
    </lineage>
</organism>
<comment type="subcellular location">
    <subcellularLocation>
        <location evidence="1">Cell membrane</location>
        <topology evidence="1">Multi-pass membrane protein</topology>
    </subcellularLocation>
</comment>
<feature type="transmembrane region" description="Helical" evidence="6">
    <location>
        <begin position="21"/>
        <end position="40"/>
    </location>
</feature>
<feature type="transmembrane region" description="Helical" evidence="6">
    <location>
        <begin position="73"/>
        <end position="91"/>
    </location>
</feature>
<dbReference type="InterPro" id="IPR043428">
    <property type="entry name" value="LivM-like"/>
</dbReference>
<dbReference type="Proteomes" id="UP000243719">
    <property type="component" value="Unassembled WGS sequence"/>
</dbReference>
<protein>
    <submittedName>
        <fullName evidence="7">Amino acid/amide ABC transporter membrane protein 2, HAAT family</fullName>
    </submittedName>
</protein>
<dbReference type="PANTHER" id="PTHR30482:SF18">
    <property type="entry name" value="BRANCHED AMINO ACID TRANSPORT SYSTEM PERMEASE"/>
    <property type="match status" value="1"/>
</dbReference>
<keyword evidence="4 6" id="KW-1133">Transmembrane helix</keyword>
<evidence type="ECO:0000256" key="1">
    <source>
        <dbReference type="ARBA" id="ARBA00004651"/>
    </source>
</evidence>
<feature type="transmembrane region" description="Helical" evidence="6">
    <location>
        <begin position="299"/>
        <end position="321"/>
    </location>
</feature>
<proteinExistence type="predicted"/>
<dbReference type="AlphaFoldDB" id="A0A1H2PTX9"/>
<dbReference type="GO" id="GO:0015658">
    <property type="term" value="F:branched-chain amino acid transmembrane transporter activity"/>
    <property type="evidence" value="ECO:0007669"/>
    <property type="project" value="InterPro"/>
</dbReference>
<name>A0A1H2PTX9_9BURK</name>
<dbReference type="CDD" id="cd06581">
    <property type="entry name" value="TM_PBP1_LivM_like"/>
    <property type="match status" value="1"/>
</dbReference>
<feature type="transmembrane region" description="Helical" evidence="6">
    <location>
        <begin position="174"/>
        <end position="193"/>
    </location>
</feature>
<feature type="transmembrane region" description="Helical" evidence="6">
    <location>
        <begin position="46"/>
        <end position="66"/>
    </location>
</feature>
<sequence>MHPPPTALDSNAGAPRRAWHLRHWTGLLVLAVLIAALPFVMQSVYLLRLAALIWIMSLAALGLHVLTGMAGQVSLGHAGFFGISAYVVAILPARYNVPPLLAVAVAVLACGLLAFIIGKPILRLRGHYLAIATLGLSLLVALVITNEGALTGGPDGTSVLPLTIGELSVTGTRIWYWISGGLLLIGIALAICLRHSPTGRALCGLVDSEVAAAGMGIDIARRKLQAFVIAAVYAAVAGAALALMNGFLTPDVASFMNSVEFVAMVVVGGVSSPLGAVAGAAILSLLPQALATVPEYQDVVIGLIIMLSMIFLPNGIIPALARVWRQR</sequence>
<dbReference type="STRING" id="1770053.SAMN05216551_11299"/>
<accession>A0A1H2PTX9</accession>
<dbReference type="PANTHER" id="PTHR30482">
    <property type="entry name" value="HIGH-AFFINITY BRANCHED-CHAIN AMINO ACID TRANSPORT SYSTEM PERMEASE"/>
    <property type="match status" value="1"/>
</dbReference>
<evidence type="ECO:0000256" key="4">
    <source>
        <dbReference type="ARBA" id="ARBA00022989"/>
    </source>
</evidence>
<evidence type="ECO:0000256" key="5">
    <source>
        <dbReference type="ARBA" id="ARBA00023136"/>
    </source>
</evidence>
<dbReference type="Pfam" id="PF02653">
    <property type="entry name" value="BPD_transp_2"/>
    <property type="match status" value="1"/>
</dbReference>
<evidence type="ECO:0000313" key="8">
    <source>
        <dbReference type="Proteomes" id="UP000243719"/>
    </source>
</evidence>
<evidence type="ECO:0000256" key="3">
    <source>
        <dbReference type="ARBA" id="ARBA00022692"/>
    </source>
</evidence>
<dbReference type="EMBL" id="FNLO01000012">
    <property type="protein sequence ID" value="SDV50577.1"/>
    <property type="molecule type" value="Genomic_DNA"/>
</dbReference>
<keyword evidence="8" id="KW-1185">Reference proteome</keyword>
<evidence type="ECO:0000313" key="7">
    <source>
        <dbReference type="EMBL" id="SDV50577.1"/>
    </source>
</evidence>
<dbReference type="InterPro" id="IPR001851">
    <property type="entry name" value="ABC_transp_permease"/>
</dbReference>
<keyword evidence="5 6" id="KW-0472">Membrane</keyword>
<evidence type="ECO:0000256" key="6">
    <source>
        <dbReference type="SAM" id="Phobius"/>
    </source>
</evidence>
<keyword evidence="3 6" id="KW-0812">Transmembrane</keyword>
<feature type="transmembrane region" description="Helical" evidence="6">
    <location>
        <begin position="97"/>
        <end position="116"/>
    </location>
</feature>
<feature type="transmembrane region" description="Helical" evidence="6">
    <location>
        <begin position="261"/>
        <end position="287"/>
    </location>
</feature>
<evidence type="ECO:0000256" key="2">
    <source>
        <dbReference type="ARBA" id="ARBA00022475"/>
    </source>
</evidence>
<keyword evidence="2" id="KW-1003">Cell membrane</keyword>
<reference evidence="8" key="1">
    <citation type="submission" date="2016-09" db="EMBL/GenBank/DDBJ databases">
        <authorList>
            <person name="Varghese N."/>
            <person name="Submissions S."/>
        </authorList>
    </citation>
    <scope>NUCLEOTIDE SEQUENCE [LARGE SCALE GENOMIC DNA]</scope>
    <source>
        <strain evidence="8">JS23</strain>
    </source>
</reference>
<gene>
    <name evidence="7" type="ORF">SAMN05216551_11299</name>
</gene>
<dbReference type="GO" id="GO:0005886">
    <property type="term" value="C:plasma membrane"/>
    <property type="evidence" value="ECO:0007669"/>
    <property type="project" value="UniProtKB-SubCell"/>
</dbReference>
<feature type="transmembrane region" description="Helical" evidence="6">
    <location>
        <begin position="128"/>
        <end position="145"/>
    </location>
</feature>
<dbReference type="RefSeq" id="WP_091911658.1">
    <property type="nucleotide sequence ID" value="NZ_FNLO01000012.1"/>
</dbReference>
<feature type="transmembrane region" description="Helical" evidence="6">
    <location>
        <begin position="226"/>
        <end position="249"/>
    </location>
</feature>
<dbReference type="OrthoDB" id="9814461at2"/>